<keyword evidence="2" id="KW-0723">Serine/threonine-protein kinase</keyword>
<gene>
    <name evidence="4" type="ORF">CTI12_AA502760</name>
</gene>
<keyword evidence="2" id="KW-0808">Transferase</keyword>
<sequence>MGCLFFSKKTIKKLKQYQNNKTQPQITSKVNENKEMVQAGGITHIAAETFSFHELADAANNFRSDYLLGEGGFGRVYRGRLERTNQARPLFKERRKFSQMVDPALEGQYPARGLFQALAVAAMCVQDQPSLRPGIADVVTALTYLASQKNDP</sequence>
<dbReference type="OrthoDB" id="4062651at2759"/>
<protein>
    <recommendedName>
        <fullName evidence="6">Concanavalin A-like lectin/glucanase, subgroup</fullName>
    </recommendedName>
</protein>
<dbReference type="PANTHER" id="PTHR47985:SF2">
    <property type="entry name" value="SERINE_THREONINE-PROTEIN KINASE PBL7-RELATED"/>
    <property type="match status" value="1"/>
</dbReference>
<dbReference type="AlphaFoldDB" id="A0A2U1LC00"/>
<dbReference type="GO" id="GO:0016020">
    <property type="term" value="C:membrane"/>
    <property type="evidence" value="ECO:0007669"/>
    <property type="project" value="UniProtKB-SubCell"/>
</dbReference>
<name>A0A2U1LC00_ARTAN</name>
<proteinExistence type="predicted"/>
<accession>A0A2U1LC00</accession>
<dbReference type="Proteomes" id="UP000245207">
    <property type="component" value="Unassembled WGS sequence"/>
</dbReference>
<keyword evidence="5" id="KW-1185">Reference proteome</keyword>
<reference evidence="4 5" key="1">
    <citation type="journal article" date="2018" name="Mol. Plant">
        <title>The genome of Artemisia annua provides insight into the evolution of Asteraceae family and artemisinin biosynthesis.</title>
        <authorList>
            <person name="Shen Q."/>
            <person name="Zhang L."/>
            <person name="Liao Z."/>
            <person name="Wang S."/>
            <person name="Yan T."/>
            <person name="Shi P."/>
            <person name="Liu M."/>
            <person name="Fu X."/>
            <person name="Pan Q."/>
            <person name="Wang Y."/>
            <person name="Lv Z."/>
            <person name="Lu X."/>
            <person name="Zhang F."/>
            <person name="Jiang W."/>
            <person name="Ma Y."/>
            <person name="Chen M."/>
            <person name="Hao X."/>
            <person name="Li L."/>
            <person name="Tang Y."/>
            <person name="Lv G."/>
            <person name="Zhou Y."/>
            <person name="Sun X."/>
            <person name="Brodelius P.E."/>
            <person name="Rose J.K.C."/>
            <person name="Tang K."/>
        </authorList>
    </citation>
    <scope>NUCLEOTIDE SEQUENCE [LARGE SCALE GENOMIC DNA]</scope>
    <source>
        <strain evidence="5">cv. Huhao1</strain>
        <tissue evidence="4">Leaf</tissue>
    </source>
</reference>
<evidence type="ECO:0000256" key="3">
    <source>
        <dbReference type="ARBA" id="ARBA00023136"/>
    </source>
</evidence>
<evidence type="ECO:0000313" key="5">
    <source>
        <dbReference type="Proteomes" id="UP000245207"/>
    </source>
</evidence>
<keyword evidence="3" id="KW-0472">Membrane</keyword>
<comment type="subcellular location">
    <subcellularLocation>
        <location evidence="1">Membrane</location>
    </subcellularLocation>
</comment>
<dbReference type="STRING" id="35608.A0A2U1LC00"/>
<evidence type="ECO:0000313" key="4">
    <source>
        <dbReference type="EMBL" id="PWA46519.1"/>
    </source>
</evidence>
<organism evidence="4 5">
    <name type="scientific">Artemisia annua</name>
    <name type="common">Sweet wormwood</name>
    <dbReference type="NCBI Taxonomy" id="35608"/>
    <lineage>
        <taxon>Eukaryota</taxon>
        <taxon>Viridiplantae</taxon>
        <taxon>Streptophyta</taxon>
        <taxon>Embryophyta</taxon>
        <taxon>Tracheophyta</taxon>
        <taxon>Spermatophyta</taxon>
        <taxon>Magnoliopsida</taxon>
        <taxon>eudicotyledons</taxon>
        <taxon>Gunneridae</taxon>
        <taxon>Pentapetalae</taxon>
        <taxon>asterids</taxon>
        <taxon>campanulids</taxon>
        <taxon>Asterales</taxon>
        <taxon>Asteraceae</taxon>
        <taxon>Asteroideae</taxon>
        <taxon>Anthemideae</taxon>
        <taxon>Artemisiinae</taxon>
        <taxon>Artemisia</taxon>
    </lineage>
</organism>
<evidence type="ECO:0000256" key="2">
    <source>
        <dbReference type="ARBA" id="ARBA00022527"/>
    </source>
</evidence>
<dbReference type="PANTHER" id="PTHR47985">
    <property type="entry name" value="OS07G0668900 PROTEIN"/>
    <property type="match status" value="1"/>
</dbReference>
<dbReference type="Gene3D" id="3.30.200.20">
    <property type="entry name" value="Phosphorylase Kinase, domain 1"/>
    <property type="match status" value="1"/>
</dbReference>
<dbReference type="InterPro" id="IPR011009">
    <property type="entry name" value="Kinase-like_dom_sf"/>
</dbReference>
<keyword evidence="2" id="KW-0418">Kinase</keyword>
<comment type="caution">
    <text evidence="4">The sequence shown here is derived from an EMBL/GenBank/DDBJ whole genome shotgun (WGS) entry which is preliminary data.</text>
</comment>
<dbReference type="EMBL" id="PKPP01010243">
    <property type="protein sequence ID" value="PWA46519.1"/>
    <property type="molecule type" value="Genomic_DNA"/>
</dbReference>
<dbReference type="GO" id="GO:0004674">
    <property type="term" value="F:protein serine/threonine kinase activity"/>
    <property type="evidence" value="ECO:0007669"/>
    <property type="project" value="UniProtKB-KW"/>
</dbReference>
<evidence type="ECO:0008006" key="6">
    <source>
        <dbReference type="Google" id="ProtNLM"/>
    </source>
</evidence>
<evidence type="ECO:0000256" key="1">
    <source>
        <dbReference type="ARBA" id="ARBA00004370"/>
    </source>
</evidence>
<dbReference type="SUPFAM" id="SSF56112">
    <property type="entry name" value="Protein kinase-like (PK-like)"/>
    <property type="match status" value="1"/>
</dbReference>